<protein>
    <submittedName>
        <fullName evidence="1">Uncharacterized protein</fullName>
    </submittedName>
</protein>
<dbReference type="Proteomes" id="UP000541583">
    <property type="component" value="Unassembled WGS sequence"/>
</dbReference>
<gene>
    <name evidence="1" type="ORF">HDF23_000432</name>
</gene>
<accession>A0ABR6PD56</accession>
<reference evidence="1 2" key="1">
    <citation type="submission" date="2020-08" db="EMBL/GenBank/DDBJ databases">
        <title>Genomic Encyclopedia of Type Strains, Phase IV (KMG-V): Genome sequencing to study the core and pangenomes of soil and plant-associated prokaryotes.</title>
        <authorList>
            <person name="Whitman W."/>
        </authorList>
    </citation>
    <scope>NUCLEOTIDE SEQUENCE [LARGE SCALE GENOMIC DNA]</scope>
    <source>
        <strain evidence="1 2">ANJLi2</strain>
    </source>
</reference>
<evidence type="ECO:0000313" key="1">
    <source>
        <dbReference type="EMBL" id="MBB6107702.1"/>
    </source>
</evidence>
<sequence length="80" mass="9496">MTTNFKIDFDDAEFEFVSMNRVRLQLFQVYVLHEGKKQRFHMQINDQAAFYITDMQVCPEVYRSLENTLSDAILKLGEVK</sequence>
<name>A0ABR6PD56_9SPHI</name>
<evidence type="ECO:0000313" key="2">
    <source>
        <dbReference type="Proteomes" id="UP000541583"/>
    </source>
</evidence>
<proteinExistence type="predicted"/>
<dbReference type="RefSeq" id="WP_076369820.1">
    <property type="nucleotide sequence ID" value="NZ_FTMG01000001.1"/>
</dbReference>
<dbReference type="EMBL" id="JACHCB010000001">
    <property type="protein sequence ID" value="MBB6107702.1"/>
    <property type="molecule type" value="Genomic_DNA"/>
</dbReference>
<comment type="caution">
    <text evidence="1">The sequence shown here is derived from an EMBL/GenBank/DDBJ whole genome shotgun (WGS) entry which is preliminary data.</text>
</comment>
<organism evidence="1 2">
    <name type="scientific">Mucilaginibacter lappiensis</name>
    <dbReference type="NCBI Taxonomy" id="354630"/>
    <lineage>
        <taxon>Bacteria</taxon>
        <taxon>Pseudomonadati</taxon>
        <taxon>Bacteroidota</taxon>
        <taxon>Sphingobacteriia</taxon>
        <taxon>Sphingobacteriales</taxon>
        <taxon>Sphingobacteriaceae</taxon>
        <taxon>Mucilaginibacter</taxon>
    </lineage>
</organism>
<keyword evidence="2" id="KW-1185">Reference proteome</keyword>